<reference evidence="2" key="2">
    <citation type="submission" date="2015-06" db="UniProtKB">
        <authorList>
            <consortium name="EnsemblPlants"/>
        </authorList>
    </citation>
    <scope>IDENTIFICATION</scope>
</reference>
<dbReference type="EnsemblPlants" id="ORUFI05G23900.1">
    <property type="protein sequence ID" value="ORUFI05G23900.1"/>
    <property type="gene ID" value="ORUFI05G23900"/>
</dbReference>
<organism evidence="2 3">
    <name type="scientific">Oryza rufipogon</name>
    <name type="common">Brownbeard rice</name>
    <name type="synonym">Asian wild rice</name>
    <dbReference type="NCBI Taxonomy" id="4529"/>
    <lineage>
        <taxon>Eukaryota</taxon>
        <taxon>Viridiplantae</taxon>
        <taxon>Streptophyta</taxon>
        <taxon>Embryophyta</taxon>
        <taxon>Tracheophyta</taxon>
        <taxon>Spermatophyta</taxon>
        <taxon>Magnoliopsida</taxon>
        <taxon>Liliopsida</taxon>
        <taxon>Poales</taxon>
        <taxon>Poaceae</taxon>
        <taxon>BOP clade</taxon>
        <taxon>Oryzoideae</taxon>
        <taxon>Oryzeae</taxon>
        <taxon>Oryzinae</taxon>
        <taxon>Oryza</taxon>
    </lineage>
</organism>
<dbReference type="Proteomes" id="UP000008022">
    <property type="component" value="Unassembled WGS sequence"/>
</dbReference>
<keyword evidence="3" id="KW-1185">Reference proteome</keyword>
<reference evidence="3" key="1">
    <citation type="submission" date="2013-06" db="EMBL/GenBank/DDBJ databases">
        <authorList>
            <person name="Zhao Q."/>
        </authorList>
    </citation>
    <scope>NUCLEOTIDE SEQUENCE</scope>
    <source>
        <strain evidence="3">cv. W1943</strain>
    </source>
</reference>
<dbReference type="STRING" id="4529.A0A0E0PPW0"/>
<evidence type="ECO:0008006" key="4">
    <source>
        <dbReference type="Google" id="ProtNLM"/>
    </source>
</evidence>
<dbReference type="AlphaFoldDB" id="A0A0E0PPW0"/>
<accession>A0A0E0PPW0</accession>
<evidence type="ECO:0000256" key="1">
    <source>
        <dbReference type="SAM" id="MobiDB-lite"/>
    </source>
</evidence>
<proteinExistence type="predicted"/>
<feature type="region of interest" description="Disordered" evidence="1">
    <location>
        <begin position="199"/>
        <end position="254"/>
    </location>
</feature>
<protein>
    <recommendedName>
        <fullName evidence="4">Leucine-rich repeat-containing N-terminal plant-type domain-containing protein</fullName>
    </recommendedName>
</protein>
<feature type="compositionally biased region" description="Basic and acidic residues" evidence="1">
    <location>
        <begin position="239"/>
        <end position="252"/>
    </location>
</feature>
<sequence>MDSLFGALQAFLPPHLHRLDQSRLVQCRSLGLINLSHNVHEGSIPCSLARLATLRVLDVPRNSLTDRIPTHLIAYQNLVVLLLTNIIAKSQREQPKFNASPSSLSCLVVPFHTHTVSSSSSSIDLWSSSTRRHLHSPMALADVISPLVGHPLVAVDCRGPYFAVARRWSPLLAGRLAPRRGARGNELVANMWGPLASSYSRGRRRAEQRRASANVGGGLSAGGPARPAAGERGSGQRAEGGERQAERRRVEQRWASAEVDLGGRRLAALFFNKHERLAAGGG</sequence>
<dbReference type="Gramene" id="ORUFI05G23900.1">
    <property type="protein sequence ID" value="ORUFI05G23900.1"/>
    <property type="gene ID" value="ORUFI05G23900"/>
</dbReference>
<evidence type="ECO:0000313" key="3">
    <source>
        <dbReference type="Proteomes" id="UP000008022"/>
    </source>
</evidence>
<dbReference type="SUPFAM" id="SSF52058">
    <property type="entry name" value="L domain-like"/>
    <property type="match status" value="1"/>
</dbReference>
<evidence type="ECO:0000313" key="2">
    <source>
        <dbReference type="EnsemblPlants" id="ORUFI05G23900.1"/>
    </source>
</evidence>
<dbReference type="Gene3D" id="3.80.10.10">
    <property type="entry name" value="Ribonuclease Inhibitor"/>
    <property type="match status" value="1"/>
</dbReference>
<dbReference type="HOGENOM" id="CLU_988281_0_0_1"/>
<feature type="compositionally biased region" description="Low complexity" evidence="1">
    <location>
        <begin position="222"/>
        <end position="237"/>
    </location>
</feature>
<name>A0A0E0PPW0_ORYRU</name>
<dbReference type="InterPro" id="IPR032675">
    <property type="entry name" value="LRR_dom_sf"/>
</dbReference>